<dbReference type="PANTHER" id="PTHR38594:SF1">
    <property type="entry name" value="PEP-DEPENDENT DIHYDROXYACETONE KINASE, PHOSPHORYL DONOR SUBUNIT DHAM"/>
    <property type="match status" value="1"/>
</dbReference>
<dbReference type="Proteomes" id="UP000218796">
    <property type="component" value="Unassembled WGS sequence"/>
</dbReference>
<dbReference type="SUPFAM" id="SSF53062">
    <property type="entry name" value="PTS system fructose IIA component-like"/>
    <property type="match status" value="1"/>
</dbReference>
<dbReference type="GO" id="GO:0019563">
    <property type="term" value="P:glycerol catabolic process"/>
    <property type="evidence" value="ECO:0007669"/>
    <property type="project" value="InterPro"/>
</dbReference>
<feature type="compositionally biased region" description="Basic and acidic residues" evidence="7">
    <location>
        <begin position="133"/>
        <end position="145"/>
    </location>
</feature>
<comment type="similarity">
    <text evidence="3">Belongs to the PEP-utilizing enzyme family.</text>
</comment>
<gene>
    <name evidence="10" type="ORF">CJD50_16025</name>
</gene>
<evidence type="ECO:0000313" key="11">
    <source>
        <dbReference type="Proteomes" id="UP000218796"/>
    </source>
</evidence>
<dbReference type="InterPro" id="IPR004701">
    <property type="entry name" value="PTS_EIIA_man-typ"/>
</dbReference>
<dbReference type="Gene3D" id="1.10.274.10">
    <property type="entry name" value="PtsI, HPr-binding domain"/>
    <property type="match status" value="1"/>
</dbReference>
<comment type="caution">
    <text evidence="10">The sequence shown here is derived from an EMBL/GenBank/DDBJ whole genome shotgun (WGS) entry which is preliminary data.</text>
</comment>
<dbReference type="SUPFAM" id="SSF52009">
    <property type="entry name" value="Phosphohistidine domain"/>
    <property type="match status" value="1"/>
</dbReference>
<dbReference type="GO" id="GO:0016020">
    <property type="term" value="C:membrane"/>
    <property type="evidence" value="ECO:0007669"/>
    <property type="project" value="InterPro"/>
</dbReference>
<name>A0A2A2M9T8_9GAMM</name>
<dbReference type="InterPro" id="IPR008731">
    <property type="entry name" value="PTS_EIN"/>
</dbReference>
<dbReference type="Pfam" id="PF00391">
    <property type="entry name" value="PEP-utilizers"/>
    <property type="match status" value="1"/>
</dbReference>
<evidence type="ECO:0000256" key="3">
    <source>
        <dbReference type="ARBA" id="ARBA00007837"/>
    </source>
</evidence>
<dbReference type="InterPro" id="IPR008279">
    <property type="entry name" value="PEP-util_enz_mobile_dom"/>
</dbReference>
<evidence type="ECO:0000256" key="7">
    <source>
        <dbReference type="SAM" id="MobiDB-lite"/>
    </source>
</evidence>
<comment type="catalytic activity">
    <reaction evidence="1">
        <text>dihydroxyacetone + phosphoenolpyruvate = dihydroxyacetone phosphate + pyruvate</text>
        <dbReference type="Rhea" id="RHEA:18381"/>
        <dbReference type="ChEBI" id="CHEBI:15361"/>
        <dbReference type="ChEBI" id="CHEBI:16016"/>
        <dbReference type="ChEBI" id="CHEBI:57642"/>
        <dbReference type="ChEBI" id="CHEBI:58702"/>
        <dbReference type="EC" id="2.7.1.121"/>
    </reaction>
</comment>
<dbReference type="SUPFAM" id="SSF55594">
    <property type="entry name" value="HPr-like"/>
    <property type="match status" value="1"/>
</dbReference>
<dbReference type="Gene3D" id="3.30.1340.10">
    <property type="entry name" value="HPr-like"/>
    <property type="match status" value="1"/>
</dbReference>
<comment type="subunit">
    <text evidence="6">Homodimer. The dihydroxyacetone kinase complex is composed of a homodimer of DhaM, a homodimer of DhaK and the subunit DhaL.</text>
</comment>
<evidence type="ECO:0000256" key="6">
    <source>
        <dbReference type="ARBA" id="ARBA00046577"/>
    </source>
</evidence>
<evidence type="ECO:0000256" key="1">
    <source>
        <dbReference type="ARBA" id="ARBA00001113"/>
    </source>
</evidence>
<keyword evidence="5" id="KW-0808">Transferase</keyword>
<dbReference type="InterPro" id="IPR035895">
    <property type="entry name" value="HPr-like_sf"/>
</dbReference>
<dbReference type="InterPro" id="IPR039643">
    <property type="entry name" value="DhaM"/>
</dbReference>
<dbReference type="PROSITE" id="PS51096">
    <property type="entry name" value="PTS_EIIA_TYPE_4"/>
    <property type="match status" value="1"/>
</dbReference>
<dbReference type="InterPro" id="IPR036637">
    <property type="entry name" value="Phosphohistidine_dom_sf"/>
</dbReference>
<dbReference type="InterPro" id="IPR001020">
    <property type="entry name" value="PTS_HPr_His_P_site"/>
</dbReference>
<accession>A0A2A2M9T8</accession>
<dbReference type="Pfam" id="PF00381">
    <property type="entry name" value="PTS-HPr"/>
    <property type="match status" value="1"/>
</dbReference>
<dbReference type="NCBIfam" id="NF008478">
    <property type="entry name" value="PRK11377.1"/>
    <property type="match status" value="1"/>
</dbReference>
<dbReference type="CDD" id="cd00367">
    <property type="entry name" value="PTS-HPr_like"/>
    <property type="match status" value="1"/>
</dbReference>
<dbReference type="SUPFAM" id="SSF47831">
    <property type="entry name" value="Enzyme I of the PEP:sugar phosphotransferase system HPr-binding (sub)domain"/>
    <property type="match status" value="1"/>
</dbReference>
<dbReference type="InterPro" id="IPR036662">
    <property type="entry name" value="PTS_EIIA_man-typ_sf"/>
</dbReference>
<feature type="domain" description="HPr" evidence="9">
    <location>
        <begin position="155"/>
        <end position="247"/>
    </location>
</feature>
<dbReference type="Pfam" id="PF03610">
    <property type="entry name" value="EIIA-man"/>
    <property type="match status" value="1"/>
</dbReference>
<dbReference type="Gene3D" id="3.40.50.510">
    <property type="entry name" value="Phosphotransferase system, mannose-type IIA component"/>
    <property type="match status" value="1"/>
</dbReference>
<dbReference type="InterPro" id="IPR012844">
    <property type="entry name" value="DhaM_N"/>
</dbReference>
<evidence type="ECO:0000259" key="8">
    <source>
        <dbReference type="PROSITE" id="PS51096"/>
    </source>
</evidence>
<comment type="function">
    <text evidence="2">Component of the dihydroxyacetone kinase complex, which is responsible for the phosphoenolpyruvate (PEP)-dependent phosphorylation of dihydroxyacetone. DhaM serves as the phosphoryl donor. Is phosphorylated by phosphoenolpyruvate in an EI- and HPr-dependent reaction, and a phosphorelay system on histidine residues finally leads to phosphoryl transfer to DhaL and dihydroxyacetone.</text>
</comment>
<dbReference type="PANTHER" id="PTHR38594">
    <property type="entry name" value="PEP-DEPENDENT DIHYDROXYACETONE KINASE, PHOSPHORYL DONOR SUBUNIT DHAM"/>
    <property type="match status" value="1"/>
</dbReference>
<reference evidence="10 11" key="1">
    <citation type="submission" date="2017-08" db="EMBL/GenBank/DDBJ databases">
        <title>Draft Genome Sequence of Hafnia alvei CITHA-6 Isolated from Raw Bovine Milk.</title>
        <authorList>
            <person name="Culligan E.P."/>
            <person name="Mcsweeney A."/>
            <person name="O'Doherty C."/>
            <person name="Gleeson E."/>
            <person name="O'Riordan D."/>
            <person name="Sleator R.D."/>
        </authorList>
    </citation>
    <scope>NUCLEOTIDE SEQUENCE [LARGE SCALE GENOMIC DNA]</scope>
    <source>
        <strain evidence="10 11">CITHA-6</strain>
    </source>
</reference>
<keyword evidence="10" id="KW-0418">Kinase</keyword>
<protein>
    <recommendedName>
        <fullName evidence="4">phosphoenolpyruvate--glycerone phosphotransferase</fullName>
        <ecNumber evidence="4">2.7.1.121</ecNumber>
    </recommendedName>
</protein>
<sequence length="491" mass="52839">MVNIVVVSHSAKLADGVAELAAQMTQNGCRLVVAAGVDDPDHPIGTDAIKVMQAIEEVFDPSGVLIMMDLGSALLSTETALELLDPEMSARVKACSAPIVEGTLAAVVAASAGASLAEVEREAQSALQAKKAQLGEKEPQAKEMTSESPTLRSDERGVSWKINNPNGLHVRPAAKLATAMAPFDAELVLYKLDRVKGNRHADPRSLNQLALLQIRKDDEIRIVAKGSQAEEALAAFKQLAESNFGENIAPDTIAPDTNAGQILQGKSVMDTQVSAPAFVLPTQDVEVPDRQILSDRIEIEQQRLRQAIAKTLQDLSRLADRTNQLLGKQHAGIFGAHSMLIDDPDLQNSAFSRIASSLCSAEIAWQTELTEMADAYRELDDEYLQARELDVRDILQRTLLHLAGETQEIQNPSVPSILLARELMPSDTIMLDRRLVQGIVLSQGNALSHSAILANALGIPMIVGVGDSLKRAQEGQKITLNAARGEVILGH</sequence>
<evidence type="ECO:0000259" key="9">
    <source>
        <dbReference type="PROSITE" id="PS51350"/>
    </source>
</evidence>
<dbReference type="GO" id="GO:0009401">
    <property type="term" value="P:phosphoenolpyruvate-dependent sugar phosphotransferase system"/>
    <property type="evidence" value="ECO:0007669"/>
    <property type="project" value="InterPro"/>
</dbReference>
<dbReference type="AlphaFoldDB" id="A0A2A2M9T8"/>
<dbReference type="PROSITE" id="PS00369">
    <property type="entry name" value="PTS_HPR_HIS"/>
    <property type="match status" value="1"/>
</dbReference>
<feature type="region of interest" description="Disordered" evidence="7">
    <location>
        <begin position="128"/>
        <end position="158"/>
    </location>
</feature>
<dbReference type="InterPro" id="IPR000032">
    <property type="entry name" value="HPr-like"/>
</dbReference>
<feature type="domain" description="PTS EIIA type-4" evidence="8">
    <location>
        <begin position="1"/>
        <end position="134"/>
    </location>
</feature>
<dbReference type="Gene3D" id="3.50.30.10">
    <property type="entry name" value="Phosphohistidine domain"/>
    <property type="match status" value="1"/>
</dbReference>
<dbReference type="OrthoDB" id="7065393at2"/>
<evidence type="ECO:0000256" key="2">
    <source>
        <dbReference type="ARBA" id="ARBA00002788"/>
    </source>
</evidence>
<evidence type="ECO:0000313" key="10">
    <source>
        <dbReference type="EMBL" id="PAV95425.1"/>
    </source>
</evidence>
<dbReference type="PROSITE" id="PS51350">
    <property type="entry name" value="PTS_HPR_DOM"/>
    <property type="match status" value="1"/>
</dbReference>
<dbReference type="Pfam" id="PF05524">
    <property type="entry name" value="PEP-utilisers_N"/>
    <property type="match status" value="1"/>
</dbReference>
<dbReference type="RefSeq" id="WP_039187821.1">
    <property type="nucleotide sequence ID" value="NZ_CAUFSP010000009.1"/>
</dbReference>
<keyword evidence="11" id="KW-1185">Reference proteome</keyword>
<dbReference type="NCBIfam" id="TIGR02364">
    <property type="entry name" value="dha_pts"/>
    <property type="match status" value="1"/>
</dbReference>
<dbReference type="EMBL" id="NQMS01000007">
    <property type="protein sequence ID" value="PAV95425.1"/>
    <property type="molecule type" value="Genomic_DNA"/>
</dbReference>
<evidence type="ECO:0000256" key="5">
    <source>
        <dbReference type="ARBA" id="ARBA00022679"/>
    </source>
</evidence>
<proteinExistence type="inferred from homology"/>
<dbReference type="GO" id="GO:0047324">
    <property type="term" value="F:phosphoenolpyruvate-glycerone phosphotransferase activity"/>
    <property type="evidence" value="ECO:0007669"/>
    <property type="project" value="UniProtKB-EC"/>
</dbReference>
<dbReference type="InterPro" id="IPR036618">
    <property type="entry name" value="PtsI_HPr-bd_sf"/>
</dbReference>
<evidence type="ECO:0000256" key="4">
    <source>
        <dbReference type="ARBA" id="ARBA00012095"/>
    </source>
</evidence>
<organism evidence="10 11">
    <name type="scientific">Hafnia paralvei</name>
    <dbReference type="NCBI Taxonomy" id="546367"/>
    <lineage>
        <taxon>Bacteria</taxon>
        <taxon>Pseudomonadati</taxon>
        <taxon>Pseudomonadota</taxon>
        <taxon>Gammaproteobacteria</taxon>
        <taxon>Enterobacterales</taxon>
        <taxon>Hafniaceae</taxon>
        <taxon>Hafnia</taxon>
    </lineage>
</organism>
<dbReference type="EC" id="2.7.1.121" evidence="4"/>